<dbReference type="AlphaFoldDB" id="A0A140IMZ0"/>
<proteinExistence type="inferred from homology"/>
<gene>
    <name evidence="7" type="primary">rps3</name>
    <name evidence="7" type="ORF">AWR43_082</name>
</gene>
<dbReference type="GO" id="GO:1990904">
    <property type="term" value="C:ribonucleoprotein complex"/>
    <property type="evidence" value="ECO:0007669"/>
    <property type="project" value="UniProtKB-KW"/>
</dbReference>
<evidence type="ECO:0000256" key="5">
    <source>
        <dbReference type="ARBA" id="ARBA00023274"/>
    </source>
</evidence>
<evidence type="ECO:0000256" key="3">
    <source>
        <dbReference type="ARBA" id="ARBA00022980"/>
    </source>
</evidence>
<comment type="similarity">
    <text evidence="2">Belongs to the universal ribosomal protein uS3 family.</text>
</comment>
<organism evidence="7">
    <name type="scientific">Pyronema omphalodes</name>
    <dbReference type="NCBI Taxonomy" id="337075"/>
    <lineage>
        <taxon>Eukaryota</taxon>
        <taxon>Fungi</taxon>
        <taxon>Dikarya</taxon>
        <taxon>Ascomycota</taxon>
        <taxon>Pezizomycotina</taxon>
        <taxon>Pezizomycetes</taxon>
        <taxon>Pezizales</taxon>
        <taxon>Pyronemataceae</taxon>
        <taxon>Pyronema</taxon>
    </lineage>
</organism>
<dbReference type="Pfam" id="PF05316">
    <property type="entry name" value="VAR1"/>
    <property type="match status" value="1"/>
</dbReference>
<evidence type="ECO:0000256" key="4">
    <source>
        <dbReference type="ARBA" id="ARBA00023128"/>
    </source>
</evidence>
<evidence type="ECO:0000256" key="2">
    <source>
        <dbReference type="ARBA" id="ARBA00010761"/>
    </source>
</evidence>
<dbReference type="InterPro" id="IPR036419">
    <property type="entry name" value="Ribosomal_S3_C_sf"/>
</dbReference>
<dbReference type="GeneID" id="27074530"/>
<evidence type="ECO:0000256" key="1">
    <source>
        <dbReference type="ARBA" id="ARBA00004173"/>
    </source>
</evidence>
<accession>A0A140IMZ0</accession>
<protein>
    <recommendedName>
        <fullName evidence="6">Small ribosomal subunit protein uS3m</fullName>
    </recommendedName>
</protein>
<evidence type="ECO:0000313" key="7">
    <source>
        <dbReference type="EMBL" id="AMO66548.1"/>
    </source>
</evidence>
<dbReference type="InterPro" id="IPR007980">
    <property type="entry name" value="Ribosomal_uS3m_fun"/>
</dbReference>
<dbReference type="RefSeq" id="YP_009240576.1">
    <property type="nucleotide sequence ID" value="NC_029745.1"/>
</dbReference>
<evidence type="ECO:0000256" key="6">
    <source>
        <dbReference type="ARBA" id="ARBA00035157"/>
    </source>
</evidence>
<keyword evidence="4 7" id="KW-0496">Mitochondrion</keyword>
<name>A0A140IMZ0_9PEZI</name>
<comment type="subcellular location">
    <subcellularLocation>
        <location evidence="1">Mitochondrion</location>
    </subcellularLocation>
</comment>
<keyword evidence="3 7" id="KW-0689">Ribosomal protein</keyword>
<dbReference type="GO" id="GO:0005739">
    <property type="term" value="C:mitochondrion"/>
    <property type="evidence" value="ECO:0007669"/>
    <property type="project" value="UniProtKB-SubCell"/>
</dbReference>
<keyword evidence="5" id="KW-0687">Ribonucleoprotein</keyword>
<reference evidence="7" key="1">
    <citation type="journal article" date="2016" name="Genome Announc.">
        <title>Complete Mitochondrial Genome Sequence of the Pezizomycete Pyronema confluens.</title>
        <authorList>
            <person name="Nowrousian M."/>
        </authorList>
    </citation>
    <scope>NUCLEOTIDE SEQUENCE</scope>
    <source>
        <strain evidence="7">CBS 100304</strain>
    </source>
</reference>
<dbReference type="GO" id="GO:0003735">
    <property type="term" value="F:structural constituent of ribosome"/>
    <property type="evidence" value="ECO:0007669"/>
    <property type="project" value="InterPro"/>
</dbReference>
<dbReference type="GO" id="GO:0006412">
    <property type="term" value="P:translation"/>
    <property type="evidence" value="ECO:0007669"/>
    <property type="project" value="InterPro"/>
</dbReference>
<sequence length="472" mass="53930">MRRPDFFMLPLRTKSSSLTWGSNNSIYEGASLYNEYTKKPCTPKGSIPSGRGKFIGDRRGAPNLLKSRSHNLGYRNLGSSFACATPNFEKRHNPASVREWNNSVYAYNSKRTILFSAIDKIVIKLIKSYFNAWVFWGPRLSQPFGGQVGPNNNPLKSGLSISQLKRWAWKRIKFSVQRMNISKLELKHTNSKVVIVVYVYSAILQLGKKKRHSWRELSICQELGLMKESKSISQRVKFLEKNLKLLYEELYKDLHTEDEDEEENLNLVEHLAKYYNKEVELKVIRLHKMELNAKILAERLALELNQGIRSPLRTIRNALKRVKTPKVNKKLYYFTKENFLKKYSALYNNISTLNVESLGISNIGVTNTPPVVNDSQEKTLIDQRNEVIMSTKHKVLTGVKIQIAGRLTRRATAAKAVTKGGQVGGLKNLESSTLGLSVGLLRGWQRANINKAYFNHRTKNGSFNVKVWTSSF</sequence>
<dbReference type="GO" id="GO:0005840">
    <property type="term" value="C:ribosome"/>
    <property type="evidence" value="ECO:0007669"/>
    <property type="project" value="UniProtKB-KW"/>
</dbReference>
<dbReference type="EMBL" id="KU707476">
    <property type="protein sequence ID" value="AMO66548.1"/>
    <property type="molecule type" value="Genomic_DNA"/>
</dbReference>
<dbReference type="Gene3D" id="3.30.1140.32">
    <property type="entry name" value="Ribosomal protein S3, C-terminal domain"/>
    <property type="match status" value="1"/>
</dbReference>
<geneLocation type="mitochondrion" evidence="7"/>